<dbReference type="Proteomes" id="UP001595859">
    <property type="component" value="Unassembled WGS sequence"/>
</dbReference>
<accession>A0ABV9SDG4</accession>
<organism evidence="2 3">
    <name type="scientific">Actinophytocola glycyrrhizae</name>
    <dbReference type="NCBI Taxonomy" id="2044873"/>
    <lineage>
        <taxon>Bacteria</taxon>
        <taxon>Bacillati</taxon>
        <taxon>Actinomycetota</taxon>
        <taxon>Actinomycetes</taxon>
        <taxon>Pseudonocardiales</taxon>
        <taxon>Pseudonocardiaceae</taxon>
    </lineage>
</organism>
<evidence type="ECO:0008006" key="4">
    <source>
        <dbReference type="Google" id="ProtNLM"/>
    </source>
</evidence>
<sequence length="126" mass="12938">MNHLSVDELVEMGTRSAPEVFATLSAITATATDEGIAATVNLEGRLVALTLAPHALAAGPGPLAATIYRLVQEASAAALNTGIEVLAPVAGEELAAELRALTLPEPTKARPAADDFSTVESWTVPH</sequence>
<gene>
    <name evidence="2" type="ORF">ACFPCV_33535</name>
</gene>
<evidence type="ECO:0000313" key="2">
    <source>
        <dbReference type="EMBL" id="MFC4858445.1"/>
    </source>
</evidence>
<feature type="region of interest" description="Disordered" evidence="1">
    <location>
        <begin position="107"/>
        <end position="126"/>
    </location>
</feature>
<evidence type="ECO:0000256" key="1">
    <source>
        <dbReference type="SAM" id="MobiDB-lite"/>
    </source>
</evidence>
<dbReference type="RefSeq" id="WP_378060931.1">
    <property type="nucleotide sequence ID" value="NZ_JBHSIS010000022.1"/>
</dbReference>
<comment type="caution">
    <text evidence="2">The sequence shown here is derived from an EMBL/GenBank/DDBJ whole genome shotgun (WGS) entry which is preliminary data.</text>
</comment>
<proteinExistence type="predicted"/>
<evidence type="ECO:0000313" key="3">
    <source>
        <dbReference type="Proteomes" id="UP001595859"/>
    </source>
</evidence>
<keyword evidence="3" id="KW-1185">Reference proteome</keyword>
<dbReference type="EMBL" id="JBHSIS010000022">
    <property type="protein sequence ID" value="MFC4858445.1"/>
    <property type="molecule type" value="Genomic_DNA"/>
</dbReference>
<name>A0ABV9SDG4_9PSEU</name>
<reference evidence="3" key="1">
    <citation type="journal article" date="2019" name="Int. J. Syst. Evol. Microbiol.">
        <title>The Global Catalogue of Microorganisms (GCM) 10K type strain sequencing project: providing services to taxonomists for standard genome sequencing and annotation.</title>
        <authorList>
            <consortium name="The Broad Institute Genomics Platform"/>
            <consortium name="The Broad Institute Genome Sequencing Center for Infectious Disease"/>
            <person name="Wu L."/>
            <person name="Ma J."/>
        </authorList>
    </citation>
    <scope>NUCLEOTIDE SEQUENCE [LARGE SCALE GENOMIC DNA]</scope>
    <source>
        <strain evidence="3">ZS-22-S1</strain>
    </source>
</reference>
<protein>
    <recommendedName>
        <fullName evidence="4">YbaB/EbfC DNA-binding family protein</fullName>
    </recommendedName>
</protein>